<dbReference type="RefSeq" id="XP_072572416.1">
    <property type="nucleotide sequence ID" value="XM_072716315.1"/>
</dbReference>
<evidence type="ECO:0000256" key="3">
    <source>
        <dbReference type="ARBA" id="ARBA00022553"/>
    </source>
</evidence>
<evidence type="ECO:0000259" key="10">
    <source>
        <dbReference type="Pfam" id="PF12845"/>
    </source>
</evidence>
<dbReference type="Pfam" id="PF12845">
    <property type="entry name" value="TBD"/>
    <property type="match status" value="1"/>
</dbReference>
<feature type="region of interest" description="Disordered" evidence="9">
    <location>
        <begin position="189"/>
        <end position="210"/>
    </location>
</feature>
<keyword evidence="5 8" id="KW-0175">Coiled coil</keyword>
<feature type="coiled-coil region" evidence="8">
    <location>
        <begin position="45"/>
        <end position="128"/>
    </location>
</feature>
<dbReference type="PANTHER" id="PTHR14432">
    <property type="entry name" value="PROSAPIP2 PROTEIN/5-AZACYTIDINE INDUCED GENE 2"/>
    <property type="match status" value="1"/>
</dbReference>
<evidence type="ECO:0000256" key="8">
    <source>
        <dbReference type="SAM" id="Coils"/>
    </source>
</evidence>
<keyword evidence="12" id="KW-1185">Reference proteome</keyword>
<evidence type="ECO:0000313" key="12">
    <source>
        <dbReference type="Proteomes" id="UP000261540"/>
    </source>
</evidence>
<dbReference type="OrthoDB" id="8744179at2759"/>
<reference evidence="11" key="1">
    <citation type="submission" date="2025-08" db="UniProtKB">
        <authorList>
            <consortium name="Ensembl"/>
        </authorList>
    </citation>
    <scope>IDENTIFICATION</scope>
</reference>
<evidence type="ECO:0000256" key="7">
    <source>
        <dbReference type="ARBA" id="ARBA00045676"/>
    </source>
</evidence>
<dbReference type="InterPro" id="IPR024581">
    <property type="entry name" value="TBD"/>
</dbReference>
<dbReference type="Proteomes" id="UP000261540">
    <property type="component" value="Unplaced"/>
</dbReference>
<dbReference type="GeneID" id="111841682"/>
<dbReference type="STRING" id="1676925.ENSPKIP00000004758"/>
<keyword evidence="3" id="KW-0597">Phosphoprotein</keyword>
<feature type="region of interest" description="Disordered" evidence="9">
    <location>
        <begin position="229"/>
        <end position="359"/>
    </location>
</feature>
<comment type="subcellular location">
    <subcellularLocation>
        <location evidence="1">Cytoplasm</location>
    </subcellularLocation>
</comment>
<evidence type="ECO:0000256" key="1">
    <source>
        <dbReference type="ARBA" id="ARBA00004496"/>
    </source>
</evidence>
<evidence type="ECO:0000256" key="4">
    <source>
        <dbReference type="ARBA" id="ARBA00022843"/>
    </source>
</evidence>
<comment type="function">
    <text evidence="7">Adapter protein which binds TBK1 and IKBKE playing a role in antiviral innate immunity. Activates serine/threonine-protein kinase TBK1 and facilitates its oligomerization. Enhances the phosphorylation of NF-kappa-B p65 subunit RELA by TBK1. Promotes TBK1-induced as well as TNF-alpha or PMA-induced activation of NF-kappa-B. Participates in IFNB promoter activation via TICAM1.</text>
</comment>
<evidence type="ECO:0000256" key="5">
    <source>
        <dbReference type="ARBA" id="ARBA00023054"/>
    </source>
</evidence>
<dbReference type="InterPro" id="IPR051891">
    <property type="entry name" value="TBK1-IKBKE_adapters"/>
</dbReference>
<feature type="compositionally biased region" description="Pro residues" evidence="9">
    <location>
        <begin position="264"/>
        <end position="288"/>
    </location>
</feature>
<dbReference type="KEGG" id="pki:111841682"/>
<dbReference type="GeneTree" id="ENSGT00940000153704"/>
<keyword evidence="4" id="KW-0832">Ubl conjugation</keyword>
<reference evidence="11" key="2">
    <citation type="submission" date="2025-09" db="UniProtKB">
        <authorList>
            <consortium name="Ensembl"/>
        </authorList>
    </citation>
    <scope>IDENTIFICATION</scope>
</reference>
<evidence type="ECO:0000313" key="11">
    <source>
        <dbReference type="Ensembl" id="ENSPKIP00000004758.1"/>
    </source>
</evidence>
<protein>
    <recommendedName>
        <fullName evidence="6">5-azacytidine-induced protein 2</fullName>
    </recommendedName>
</protein>
<evidence type="ECO:0000256" key="6">
    <source>
        <dbReference type="ARBA" id="ARBA00040858"/>
    </source>
</evidence>
<dbReference type="CTD" id="64343"/>
<organism evidence="11 12">
    <name type="scientific">Paramormyrops kingsleyae</name>
    <dbReference type="NCBI Taxonomy" id="1676925"/>
    <lineage>
        <taxon>Eukaryota</taxon>
        <taxon>Metazoa</taxon>
        <taxon>Chordata</taxon>
        <taxon>Craniata</taxon>
        <taxon>Vertebrata</taxon>
        <taxon>Euteleostomi</taxon>
        <taxon>Actinopterygii</taxon>
        <taxon>Neopterygii</taxon>
        <taxon>Teleostei</taxon>
        <taxon>Osteoglossocephala</taxon>
        <taxon>Osteoglossomorpha</taxon>
        <taxon>Osteoglossiformes</taxon>
        <taxon>Mormyridae</taxon>
        <taxon>Paramormyrops</taxon>
    </lineage>
</organism>
<dbReference type="PANTHER" id="PTHR14432:SF6">
    <property type="entry name" value="5-AZACYTIDINE-INDUCED PROTEIN 2"/>
    <property type="match status" value="1"/>
</dbReference>
<feature type="compositionally biased region" description="Basic and acidic residues" evidence="9">
    <location>
        <begin position="229"/>
        <end position="243"/>
    </location>
</feature>
<accession>A0A3B3QF53</accession>
<keyword evidence="2" id="KW-0963">Cytoplasm</keyword>
<evidence type="ECO:0000256" key="2">
    <source>
        <dbReference type="ARBA" id="ARBA00022490"/>
    </source>
</evidence>
<sequence>MDPATMEDDICILKHETACPPIESPVSGCPGDESLASHFALVTAYEDIKTRLRDAEQENALLRRRVRQLEDKLYKPEEAATDGQRYVNKAYSAYRGIYIQKKDLQMELNKLKQEKSESERLLTDQLQARELELLQLRTEMETSQVMRSLSASHMGTVNSELQIQTLQQELERLRLQCQNLQEKCQELPEMPSRGAKQNQEVESPTGGGTLLQTYADLRGAMSRLRVETRAQSEALRRLKDSSRRASSSIPVQCLDDVERNKQMPRPPSAPPVPSSAGRPCPPTGPPPVGGANEYTWKGVFSSTPPVPGPPPQSSDSLDISSWSFPTPPKPSDALFWENPSTPPADMAHGSPGTEWLRPY</sequence>
<dbReference type="Ensembl" id="ENSPKIT00000028747.1">
    <property type="protein sequence ID" value="ENSPKIP00000004758.1"/>
    <property type="gene ID" value="ENSPKIG00000021732.1"/>
</dbReference>
<dbReference type="AlphaFoldDB" id="A0A3B3QF53"/>
<evidence type="ECO:0000256" key="9">
    <source>
        <dbReference type="SAM" id="MobiDB-lite"/>
    </source>
</evidence>
<feature type="compositionally biased region" description="Low complexity" evidence="9">
    <location>
        <begin position="313"/>
        <end position="324"/>
    </location>
</feature>
<proteinExistence type="predicted"/>
<name>A0A3B3QF53_9TELE</name>
<feature type="domain" description="Tbk1/Ikki binding" evidence="10">
    <location>
        <begin position="210"/>
        <end position="256"/>
    </location>
</feature>
<dbReference type="GO" id="GO:0005737">
    <property type="term" value="C:cytoplasm"/>
    <property type="evidence" value="ECO:0007669"/>
    <property type="project" value="UniProtKB-SubCell"/>
</dbReference>